<protein>
    <recommendedName>
        <fullName evidence="3">Nuclease SbcCD subunit C</fullName>
    </recommendedName>
</protein>
<dbReference type="InterPro" id="IPR027417">
    <property type="entry name" value="P-loop_NTPase"/>
</dbReference>
<evidence type="ECO:0000256" key="2">
    <source>
        <dbReference type="ARBA" id="ARBA00011322"/>
    </source>
</evidence>
<sequence length="851" mass="96162">MGAARGLVCGRPSFIGALTSNHRADKELKKPRVQQICTSQLRDLSSQNRKIFQTLFACEVTQNAHTLQRNHVCCNCQRCTLGGIMIKEVDLSGTACFAPEAKLEELKKINFIFGPNGSGKTTISKRLDTELDDKPKPGIVWDNNGTGTTLVFNRDFTENALATSARLPGVTFIGKGAATTQANIDTLHQMIQKKQQQIEPILAKLTSAKKKQSETRTSLELAAWKIKTALDHQPLSECLRGFKDKKSKLADRLLEITPVEEQQPNETELHNRARRIYSNKLQHINPPDLNWRHQTDPEHIETLLNTPIIPFSESNLRPIVDQYNLFDWVARGYQHSKEVGPNEVCPYCQQELPDNIKEQLDALFDESYSRTIEELKAIEQVFDRDLSTLTLLVDQLAFHVESIPELEKERDTLNKILNAYKTILSNIRTKVEHPSKKVVLTHPLSELNSQTKSALTRCASHFHSHNRIVANLAAEKKELTSDFWSWLAGTKLKDELKTYRSNSKRHCSEIKTHEDKITEIKKEISNLRSATLEKQAELHNTQEAMERVNSILQDLGFTSFKLDYDFSSKGYMIVRPDHPDTPCNISTLSEGEKTILSFLYFIQQIDGSVHSTETQAPTVIIDDPIASTDAQAFFLVTQIIRRITRFLMESTQNSSAPTFRLSQLIVCTHNTRFLSEASYDCKTGNKKKAPHTHFYTLSKIDTRTIISKGSTSSPVSTEYHLLWDEIKECSKAVIKAKREGKTVPHFPLIGNTMRRIIETYSAMINAGSITKLSTHPSLPLASLVAFCNSSSHNAIDADLHSVFTLSTEQLLGAFRQFFETEFEGGAHFPHYWSMMGEKNLANTGWSYPQTV</sequence>
<feature type="domain" description="Protein CR006 P-loop" evidence="4">
    <location>
        <begin position="96"/>
        <end position="819"/>
    </location>
</feature>
<evidence type="ECO:0000259" key="4">
    <source>
        <dbReference type="Pfam" id="PF13166"/>
    </source>
</evidence>
<evidence type="ECO:0000256" key="3">
    <source>
        <dbReference type="ARBA" id="ARBA00013368"/>
    </source>
</evidence>
<dbReference type="InterPro" id="IPR026866">
    <property type="entry name" value="CR006_AAA"/>
</dbReference>
<keyword evidence="6" id="KW-1185">Reference proteome</keyword>
<comment type="similarity">
    <text evidence="1">Belongs to the SMC family. SbcC subfamily.</text>
</comment>
<dbReference type="Gene3D" id="3.40.50.300">
    <property type="entry name" value="P-loop containing nucleotide triphosphate hydrolases"/>
    <property type="match status" value="2"/>
</dbReference>
<dbReference type="Proteomes" id="UP000004578">
    <property type="component" value="Unassembled WGS sequence"/>
</dbReference>
<dbReference type="EMBL" id="AKFS01000274">
    <property type="protein sequence ID" value="EJF37767.1"/>
    <property type="molecule type" value="Genomic_DNA"/>
</dbReference>
<evidence type="ECO:0000313" key="6">
    <source>
        <dbReference type="Proteomes" id="UP000004578"/>
    </source>
</evidence>
<organism evidence="5 6">
    <name type="scientific">Schaalia georgiae F0490</name>
    <dbReference type="NCBI Taxonomy" id="1125717"/>
    <lineage>
        <taxon>Bacteria</taxon>
        <taxon>Bacillati</taxon>
        <taxon>Actinomycetota</taxon>
        <taxon>Actinomycetes</taxon>
        <taxon>Actinomycetales</taxon>
        <taxon>Actinomycetaceae</taxon>
        <taxon>Schaalia</taxon>
    </lineage>
</organism>
<dbReference type="AlphaFoldDB" id="J0N087"/>
<comment type="subunit">
    <text evidence="2">Heterodimer of SbcC and SbcD.</text>
</comment>
<gene>
    <name evidence="5" type="ORF">HMPREF1317_0864</name>
</gene>
<comment type="caution">
    <text evidence="5">The sequence shown here is derived from an EMBL/GenBank/DDBJ whole genome shotgun (WGS) entry which is preliminary data.</text>
</comment>
<dbReference type="Pfam" id="PF13166">
    <property type="entry name" value="AAA_13"/>
    <property type="match status" value="1"/>
</dbReference>
<accession>J0N087</accession>
<dbReference type="PANTHER" id="PTHR32114:SF2">
    <property type="entry name" value="ABC TRANSPORTER ABCH.3"/>
    <property type="match status" value="1"/>
</dbReference>
<reference evidence="5 6" key="1">
    <citation type="submission" date="2012-05" db="EMBL/GenBank/DDBJ databases">
        <authorList>
            <person name="Harkins D.M."/>
            <person name="Madupu R."/>
            <person name="Durkin A.S."/>
            <person name="Torralba M."/>
            <person name="Methe B."/>
            <person name="Sutton G.G."/>
            <person name="Nelson K.E."/>
        </authorList>
    </citation>
    <scope>NUCLEOTIDE SEQUENCE [LARGE SCALE GENOMIC DNA]</scope>
    <source>
        <strain evidence="5 6">F0490</strain>
    </source>
</reference>
<dbReference type="PANTHER" id="PTHR32114">
    <property type="entry name" value="ABC TRANSPORTER ABCH.3"/>
    <property type="match status" value="1"/>
</dbReference>
<evidence type="ECO:0000256" key="1">
    <source>
        <dbReference type="ARBA" id="ARBA00006930"/>
    </source>
</evidence>
<name>J0N087_9ACTO</name>
<dbReference type="SUPFAM" id="SSF52540">
    <property type="entry name" value="P-loop containing nucleoside triphosphate hydrolases"/>
    <property type="match status" value="1"/>
</dbReference>
<evidence type="ECO:0000313" key="5">
    <source>
        <dbReference type="EMBL" id="EJF37767.1"/>
    </source>
</evidence>
<dbReference type="PATRIC" id="fig|1125717.3.peg.1727"/>
<proteinExistence type="inferred from homology"/>